<sequence>MSTITLYKGEQLNGDKRKYHNDVSDLTVDGFDRQMASLNVQGNPWVTYNQAQFRGAQNLYTDGNYPSIPEGKRFTSMKLIKDVDAPRIILFEKINFDGPSTDLDEHTTLPSGYKVASYRVRSGAWCLSFRTWLEKCMWPSKGMKWPTVAVLASETTLRL</sequence>
<reference evidence="4" key="1">
    <citation type="submission" date="2025-08" db="UniProtKB">
        <authorList>
            <consortium name="Ensembl"/>
        </authorList>
    </citation>
    <scope>IDENTIFICATION</scope>
</reference>
<dbReference type="GeneTree" id="ENSGT01000000217556"/>
<accession>A0A8C4XFS5</accession>
<organism evidence="4 5">
    <name type="scientific">Erpetoichthys calabaricus</name>
    <name type="common">Rope fish</name>
    <name type="synonym">Calamoichthys calabaricus</name>
    <dbReference type="NCBI Taxonomy" id="27687"/>
    <lineage>
        <taxon>Eukaryota</taxon>
        <taxon>Metazoa</taxon>
        <taxon>Chordata</taxon>
        <taxon>Craniata</taxon>
        <taxon>Vertebrata</taxon>
        <taxon>Euteleostomi</taxon>
        <taxon>Actinopterygii</taxon>
        <taxon>Polypteriformes</taxon>
        <taxon>Polypteridae</taxon>
        <taxon>Erpetoichthys</taxon>
    </lineage>
</organism>
<dbReference type="InterPro" id="IPR011024">
    <property type="entry name" value="G_crystallin-like"/>
</dbReference>
<dbReference type="SMART" id="SM00247">
    <property type="entry name" value="XTALbg"/>
    <property type="match status" value="1"/>
</dbReference>
<dbReference type="Pfam" id="PF00030">
    <property type="entry name" value="Crystall"/>
    <property type="match status" value="1"/>
</dbReference>
<evidence type="ECO:0000313" key="5">
    <source>
        <dbReference type="Proteomes" id="UP000694620"/>
    </source>
</evidence>
<protein>
    <submittedName>
        <fullName evidence="4">Epidermal differentiation-specific protein-like</fullName>
    </submittedName>
</protein>
<feature type="domain" description="Beta/gamma crystallin 'Greek key'" evidence="3">
    <location>
        <begin position="43"/>
        <end position="81"/>
    </location>
</feature>
<dbReference type="InterPro" id="IPR001064">
    <property type="entry name" value="Beta/gamma_crystallin"/>
</dbReference>
<reference evidence="4" key="2">
    <citation type="submission" date="2025-09" db="UniProtKB">
        <authorList>
            <consortium name="Ensembl"/>
        </authorList>
    </citation>
    <scope>IDENTIFICATION</scope>
</reference>
<feature type="domain" description="Beta/gamma crystallin 'Greek key'" evidence="3">
    <location>
        <begin position="86"/>
        <end position="122"/>
    </location>
</feature>
<name>A0A8C4XFS5_ERPCA</name>
<evidence type="ECO:0000256" key="1">
    <source>
        <dbReference type="ARBA" id="ARBA00009646"/>
    </source>
</evidence>
<dbReference type="AlphaFoldDB" id="A0A8C4XFS5"/>
<evidence type="ECO:0000313" key="4">
    <source>
        <dbReference type="Ensembl" id="ENSECRP00000027642.1"/>
    </source>
</evidence>
<evidence type="ECO:0000256" key="2">
    <source>
        <dbReference type="ARBA" id="ARBA00022737"/>
    </source>
</evidence>
<evidence type="ECO:0000259" key="3">
    <source>
        <dbReference type="PROSITE" id="PS50915"/>
    </source>
</evidence>
<keyword evidence="2" id="KW-0677">Repeat</keyword>
<dbReference type="PROSITE" id="PS50915">
    <property type="entry name" value="CRYSTALLIN_BETA_GAMMA"/>
    <property type="match status" value="2"/>
</dbReference>
<proteinExistence type="inferred from homology"/>
<dbReference type="Gene3D" id="2.60.20.10">
    <property type="entry name" value="Crystallins"/>
    <property type="match status" value="1"/>
</dbReference>
<dbReference type="SUPFAM" id="SSF49695">
    <property type="entry name" value="gamma-Crystallin-like"/>
    <property type="match status" value="1"/>
</dbReference>
<comment type="similarity">
    <text evidence="1">Belongs to the beta/gamma-crystallin family.</text>
</comment>
<dbReference type="Proteomes" id="UP000694620">
    <property type="component" value="Unassembled WGS sequence"/>
</dbReference>
<dbReference type="Ensembl" id="ENSECRT00000028219.1">
    <property type="protein sequence ID" value="ENSECRP00000027642.1"/>
    <property type="gene ID" value="ENSECRG00000018723.1"/>
</dbReference>
<keyword evidence="5" id="KW-1185">Reference proteome</keyword>